<keyword evidence="3 6" id="KW-0808">Transferase</keyword>
<evidence type="ECO:0000313" key="6">
    <source>
        <dbReference type="EMBL" id="MBA8823154.1"/>
    </source>
</evidence>
<evidence type="ECO:0000256" key="4">
    <source>
        <dbReference type="ARBA" id="ARBA00022691"/>
    </source>
</evidence>
<dbReference type="InterPro" id="IPR050723">
    <property type="entry name" value="CFA/CMAS"/>
</dbReference>
<comment type="caution">
    <text evidence="6">The sequence shown here is derived from an EMBL/GenBank/DDBJ whole genome shotgun (WGS) entry which is preliminary data.</text>
</comment>
<dbReference type="InterPro" id="IPR029063">
    <property type="entry name" value="SAM-dependent_MTases_sf"/>
</dbReference>
<reference evidence="6 7" key="1">
    <citation type="submission" date="2020-07" db="EMBL/GenBank/DDBJ databases">
        <title>Sequencing the genomes of 1000 actinobacteria strains.</title>
        <authorList>
            <person name="Klenk H.-P."/>
        </authorList>
    </citation>
    <scope>NUCLEOTIDE SEQUENCE [LARGE SCALE GENOMIC DNA]</scope>
    <source>
        <strain evidence="6 7">DSM 45975</strain>
    </source>
</reference>
<evidence type="ECO:0000313" key="7">
    <source>
        <dbReference type="Proteomes" id="UP000569329"/>
    </source>
</evidence>
<keyword evidence="4" id="KW-0949">S-adenosyl-L-methionine</keyword>
<dbReference type="EMBL" id="JACGWZ010000001">
    <property type="protein sequence ID" value="MBA8823154.1"/>
    <property type="molecule type" value="Genomic_DNA"/>
</dbReference>
<dbReference type="AlphaFoldDB" id="A0A839DNT3"/>
<gene>
    <name evidence="6" type="ORF">FHX42_000483</name>
</gene>
<keyword evidence="2 6" id="KW-0489">Methyltransferase</keyword>
<dbReference type="Proteomes" id="UP000569329">
    <property type="component" value="Unassembled WGS sequence"/>
</dbReference>
<dbReference type="CDD" id="cd02440">
    <property type="entry name" value="AdoMet_MTases"/>
    <property type="match status" value="1"/>
</dbReference>
<evidence type="ECO:0000256" key="1">
    <source>
        <dbReference type="ARBA" id="ARBA00010815"/>
    </source>
</evidence>
<evidence type="ECO:0000256" key="3">
    <source>
        <dbReference type="ARBA" id="ARBA00022679"/>
    </source>
</evidence>
<dbReference type="Pfam" id="PF02353">
    <property type="entry name" value="CMAS"/>
    <property type="match status" value="1"/>
</dbReference>
<accession>A0A839DNT3</accession>
<evidence type="ECO:0000256" key="2">
    <source>
        <dbReference type="ARBA" id="ARBA00022603"/>
    </source>
</evidence>
<sequence>MTARPWRTTTTPATSPTNCCWTRTWSTPGYWTSAAADYTLTDAQEDKLALICRKLGLTGGTRLLDVGCGWGSLILYAAQRYGVHATGVTLSRQQADHVRRRVEQLGLRGRVEVRLQDYRELDDQPYGAVASVEMGEHVGESNSPVYVRTLHRLLRPRGRLLLQQVSRASTAPGGGAFIESYIAPDMSMVPVGRTLDHLEEAGFEVRGVQVMREHYVRTMRSWARTLDEHWDEHWDEAARLVGVEQARVWRLYLAGGALAFEENRMGVNQVLSVRPASDGGSGMPLVSEG</sequence>
<comment type="similarity">
    <text evidence="1">Belongs to the CFA/CMAS family.</text>
</comment>
<protein>
    <submittedName>
        <fullName evidence="6">Cyclopropane fatty-acyl-phospholipid synthase-like methyltransferase</fullName>
    </submittedName>
</protein>
<dbReference type="RefSeq" id="WP_328795854.1">
    <property type="nucleotide sequence ID" value="NZ_JACGWZ010000001.1"/>
</dbReference>
<keyword evidence="7" id="KW-1185">Reference proteome</keyword>
<dbReference type="GO" id="GO:0032259">
    <property type="term" value="P:methylation"/>
    <property type="evidence" value="ECO:0007669"/>
    <property type="project" value="UniProtKB-KW"/>
</dbReference>
<dbReference type="GO" id="GO:0008168">
    <property type="term" value="F:methyltransferase activity"/>
    <property type="evidence" value="ECO:0007669"/>
    <property type="project" value="UniProtKB-KW"/>
</dbReference>
<evidence type="ECO:0000256" key="5">
    <source>
        <dbReference type="ARBA" id="ARBA00023098"/>
    </source>
</evidence>
<dbReference type="GO" id="GO:0008610">
    <property type="term" value="P:lipid biosynthetic process"/>
    <property type="evidence" value="ECO:0007669"/>
    <property type="project" value="InterPro"/>
</dbReference>
<keyword evidence="5" id="KW-0443">Lipid metabolism</keyword>
<dbReference type="PANTHER" id="PTHR43667:SF1">
    <property type="entry name" value="CYCLOPROPANE-FATTY-ACYL-PHOSPHOLIPID SYNTHASE"/>
    <property type="match status" value="1"/>
</dbReference>
<dbReference type="PIRSF" id="PIRSF003085">
    <property type="entry name" value="CMAS"/>
    <property type="match status" value="1"/>
</dbReference>
<dbReference type="Gene3D" id="3.40.50.150">
    <property type="entry name" value="Vaccinia Virus protein VP39"/>
    <property type="match status" value="1"/>
</dbReference>
<name>A0A839DNT3_9PSEU</name>
<dbReference type="PANTHER" id="PTHR43667">
    <property type="entry name" value="CYCLOPROPANE-FATTY-ACYL-PHOSPHOLIPID SYNTHASE"/>
    <property type="match status" value="1"/>
</dbReference>
<dbReference type="InterPro" id="IPR003333">
    <property type="entry name" value="CMAS"/>
</dbReference>
<proteinExistence type="inferred from homology"/>
<organism evidence="6 7">
    <name type="scientific">Halosaccharopolyspora lacisalsi</name>
    <dbReference type="NCBI Taxonomy" id="1000566"/>
    <lineage>
        <taxon>Bacteria</taxon>
        <taxon>Bacillati</taxon>
        <taxon>Actinomycetota</taxon>
        <taxon>Actinomycetes</taxon>
        <taxon>Pseudonocardiales</taxon>
        <taxon>Pseudonocardiaceae</taxon>
        <taxon>Halosaccharopolyspora</taxon>
    </lineage>
</organism>
<dbReference type="SUPFAM" id="SSF53335">
    <property type="entry name" value="S-adenosyl-L-methionine-dependent methyltransferases"/>
    <property type="match status" value="1"/>
</dbReference>